<evidence type="ECO:0000256" key="1">
    <source>
        <dbReference type="SAM" id="MobiDB-lite"/>
    </source>
</evidence>
<proteinExistence type="predicted"/>
<sequence length="145" mass="16749">MDFYNKPSPALFLMHYGVKGMKWGVRRTPEELGHKPKQMVEKTTEPGIIKTTVYGHSATPKQAAPNSIADHVRDDGKVDVRSFYDEDGWKAKDIHLSNHGNPKHHSFGEHGEHIDLYEWNEDGSVKRIERRELTDDERKENEDIL</sequence>
<protein>
    <submittedName>
        <fullName evidence="2">Uncharacterized protein</fullName>
    </submittedName>
</protein>
<evidence type="ECO:0000313" key="3">
    <source>
        <dbReference type="Proteomes" id="UP000298642"/>
    </source>
</evidence>
<dbReference type="RefSeq" id="WP_136890852.1">
    <property type="nucleotide sequence ID" value="NZ_CP034413.3"/>
</dbReference>
<reference evidence="3" key="1">
    <citation type="submission" date="2018-12" db="EMBL/GenBank/DDBJ databases">
        <title>Dusodibacter welbiota gen. nov., sp. nov., isolated from human faeces and emended description of the Oscillibacter genus.</title>
        <authorList>
            <person name="Le Roy T."/>
            <person name="Van der Smissen P."/>
            <person name="Delzenne N."/>
            <person name="Muccioli G."/>
            <person name="Collet J.F."/>
            <person name="Cani P.D."/>
        </authorList>
    </citation>
    <scope>NUCLEOTIDE SEQUENCE [LARGE SCALE GENOMIC DNA]</scope>
    <source>
        <strain evidence="3">J115</strain>
    </source>
</reference>
<keyword evidence="3" id="KW-1185">Reference proteome</keyword>
<gene>
    <name evidence="2" type="ORF">EIO64_04435</name>
</gene>
<dbReference type="Pfam" id="PF23847">
    <property type="entry name" value="DUF7211"/>
    <property type="match status" value="1"/>
</dbReference>
<evidence type="ECO:0000313" key="2">
    <source>
        <dbReference type="EMBL" id="QCI58560.1"/>
    </source>
</evidence>
<dbReference type="AlphaFoldDB" id="A0A4D7ASY1"/>
<name>A0A4D7ASY1_9FIRM</name>
<dbReference type="KEGG" id="obj:EIO64_04435"/>
<feature type="region of interest" description="Disordered" evidence="1">
    <location>
        <begin position="125"/>
        <end position="145"/>
    </location>
</feature>
<organism evidence="2 3">
    <name type="scientific">Dysosmobacter welbionis</name>
    <dbReference type="NCBI Taxonomy" id="2093857"/>
    <lineage>
        <taxon>Bacteria</taxon>
        <taxon>Bacillati</taxon>
        <taxon>Bacillota</taxon>
        <taxon>Clostridia</taxon>
        <taxon>Eubacteriales</taxon>
        <taxon>Oscillospiraceae</taxon>
        <taxon>Dysosmobacter</taxon>
    </lineage>
</organism>
<dbReference type="Proteomes" id="UP000298642">
    <property type="component" value="Chromosome"/>
</dbReference>
<dbReference type="InterPro" id="IPR055635">
    <property type="entry name" value="DUF7211"/>
</dbReference>
<accession>A0A4D7ASY1</accession>
<dbReference type="EMBL" id="CP034413">
    <property type="protein sequence ID" value="QCI58560.1"/>
    <property type="molecule type" value="Genomic_DNA"/>
</dbReference>